<protein>
    <recommendedName>
        <fullName evidence="3">Transposase</fullName>
    </recommendedName>
</protein>
<reference evidence="1 2" key="1">
    <citation type="submission" date="2023-05" db="EMBL/GenBank/DDBJ databases">
        <title>Genomic insight into Chryseobacterium sp. wdc7 isolated forest soil (Gotjawal).</title>
        <authorList>
            <person name="Park S.-J."/>
        </authorList>
    </citation>
    <scope>NUCLEOTIDE SEQUENCE [LARGE SCALE GENOMIC DNA]</scope>
    <source>
        <strain evidence="2">wdc7</strain>
    </source>
</reference>
<evidence type="ECO:0000313" key="2">
    <source>
        <dbReference type="Proteomes" id="UP001241656"/>
    </source>
</evidence>
<keyword evidence="2" id="KW-1185">Reference proteome</keyword>
<dbReference type="EMBL" id="CP124855">
    <property type="protein sequence ID" value="WHF50452.1"/>
    <property type="molecule type" value="Genomic_DNA"/>
</dbReference>
<sequence>MARSRYLLYKIREKWTSTRNERAQILLSHYPDLEEAYNLSG</sequence>
<organism evidence="1 2">
    <name type="scientific">Chryseobacterium gotjawalense</name>
    <dbReference type="NCBI Taxonomy" id="3042315"/>
    <lineage>
        <taxon>Bacteria</taxon>
        <taxon>Pseudomonadati</taxon>
        <taxon>Bacteroidota</taxon>
        <taxon>Flavobacteriia</taxon>
        <taxon>Flavobacteriales</taxon>
        <taxon>Weeksellaceae</taxon>
        <taxon>Chryseobacterium group</taxon>
        <taxon>Chryseobacterium</taxon>
    </lineage>
</organism>
<name>A0ABY8RBK3_9FLAO</name>
<dbReference type="Proteomes" id="UP001241656">
    <property type="component" value="Chromosome"/>
</dbReference>
<gene>
    <name evidence="1" type="ORF">QGN23_08350</name>
</gene>
<evidence type="ECO:0008006" key="3">
    <source>
        <dbReference type="Google" id="ProtNLM"/>
    </source>
</evidence>
<proteinExistence type="predicted"/>
<evidence type="ECO:0000313" key="1">
    <source>
        <dbReference type="EMBL" id="WHF50452.1"/>
    </source>
</evidence>
<accession>A0ABY8RBK3</accession>